<evidence type="ECO:0000256" key="1">
    <source>
        <dbReference type="SAM" id="MobiDB-lite"/>
    </source>
</evidence>
<dbReference type="EMBL" id="JACASE010000021">
    <property type="protein sequence ID" value="KAF6394435.1"/>
    <property type="molecule type" value="Genomic_DNA"/>
</dbReference>
<dbReference type="KEGG" id="ray:107498392"/>
<protein>
    <submittedName>
        <fullName evidence="2">Testis expressed 22</fullName>
    </submittedName>
</protein>
<name>A0A7J8B7H4_ROUAE</name>
<dbReference type="AlphaFoldDB" id="A0A7J8B7H4"/>
<feature type="compositionally biased region" description="Basic and acidic residues" evidence="1">
    <location>
        <begin position="1"/>
        <end position="10"/>
    </location>
</feature>
<sequence length="146" mass="16453">MKRLLKDPPGEKQGPQLSQEHRPPSALLSPTPAWGQRDAQSSIQQGLQTQDWVCEPPPSSHRSRHWSLSIEERRQRASQGGCERRRAAGVSLHCQEIMQIVAQLVSEDVDKDVLIPHPPRSSESTHAFHAFLARSSPFWQNVTLEP</sequence>
<gene>
    <name evidence="2" type="ORF">HJG63_019091</name>
</gene>
<dbReference type="Proteomes" id="UP000593571">
    <property type="component" value="Unassembled WGS sequence"/>
</dbReference>
<reference evidence="2 3" key="1">
    <citation type="journal article" date="2020" name="Nature">
        <title>Six reference-quality genomes reveal evolution of bat adaptations.</title>
        <authorList>
            <person name="Jebb D."/>
            <person name="Huang Z."/>
            <person name="Pippel M."/>
            <person name="Hughes G.M."/>
            <person name="Lavrichenko K."/>
            <person name="Devanna P."/>
            <person name="Winkler S."/>
            <person name="Jermiin L.S."/>
            <person name="Skirmuntt E.C."/>
            <person name="Katzourakis A."/>
            <person name="Burkitt-Gray L."/>
            <person name="Ray D.A."/>
            <person name="Sullivan K.A.M."/>
            <person name="Roscito J.G."/>
            <person name="Kirilenko B.M."/>
            <person name="Davalos L.M."/>
            <person name="Corthals A.P."/>
            <person name="Power M.L."/>
            <person name="Jones G."/>
            <person name="Ransome R.D."/>
            <person name="Dechmann D.K.N."/>
            <person name="Locatelli A.G."/>
            <person name="Puechmaille S.J."/>
            <person name="Fedrigo O."/>
            <person name="Jarvis E.D."/>
            <person name="Hiller M."/>
            <person name="Vernes S.C."/>
            <person name="Myers E.W."/>
            <person name="Teeling E.C."/>
        </authorList>
    </citation>
    <scope>NUCLEOTIDE SEQUENCE [LARGE SCALE GENOMIC DNA]</scope>
    <source>
        <strain evidence="2">MRouAeg1</strain>
        <tissue evidence="2">Muscle</tissue>
    </source>
</reference>
<comment type="caution">
    <text evidence="2">The sequence shown here is derived from an EMBL/GenBank/DDBJ whole genome shotgun (WGS) entry which is preliminary data.</text>
</comment>
<organism evidence="2 3">
    <name type="scientific">Rousettus aegyptiacus</name>
    <name type="common">Egyptian fruit bat</name>
    <name type="synonym">Pteropus aegyptiacus</name>
    <dbReference type="NCBI Taxonomy" id="9407"/>
    <lineage>
        <taxon>Eukaryota</taxon>
        <taxon>Metazoa</taxon>
        <taxon>Chordata</taxon>
        <taxon>Craniata</taxon>
        <taxon>Vertebrata</taxon>
        <taxon>Euteleostomi</taxon>
        <taxon>Mammalia</taxon>
        <taxon>Eutheria</taxon>
        <taxon>Laurasiatheria</taxon>
        <taxon>Chiroptera</taxon>
        <taxon>Yinpterochiroptera</taxon>
        <taxon>Pteropodoidea</taxon>
        <taxon>Pteropodidae</taxon>
        <taxon>Rousettinae</taxon>
        <taxon>Rousettus</taxon>
    </lineage>
</organism>
<dbReference type="OrthoDB" id="9836523at2759"/>
<feature type="region of interest" description="Disordered" evidence="1">
    <location>
        <begin position="1"/>
        <end position="72"/>
    </location>
</feature>
<evidence type="ECO:0000313" key="2">
    <source>
        <dbReference type="EMBL" id="KAF6394435.1"/>
    </source>
</evidence>
<accession>A0A7J8B7H4</accession>
<feature type="compositionally biased region" description="Polar residues" evidence="1">
    <location>
        <begin position="38"/>
        <end position="51"/>
    </location>
</feature>
<evidence type="ECO:0000313" key="3">
    <source>
        <dbReference type="Proteomes" id="UP000593571"/>
    </source>
</evidence>
<proteinExistence type="predicted"/>
<keyword evidence="3" id="KW-1185">Reference proteome</keyword>